<dbReference type="Proteomes" id="UP000011083">
    <property type="component" value="Unassembled WGS sequence"/>
</dbReference>
<proteinExistence type="predicted"/>
<evidence type="ECO:0000313" key="1">
    <source>
        <dbReference type="EMBL" id="ELR23795.1"/>
    </source>
</evidence>
<sequence>MIAQKTHHFKTTILSSCGYAIAGAAFATYIEALADLAKSDNTKILLYSQDASHTVQDVTKQFGSLFVEMVISMQ</sequence>
<dbReference type="RefSeq" id="XP_004353323.1">
    <property type="nucleotide sequence ID" value="XM_004353271.1"/>
</dbReference>
<gene>
    <name evidence="1" type="ORF">ACA1_023080</name>
</gene>
<organism evidence="1 2">
    <name type="scientific">Acanthamoeba castellanii (strain ATCC 30010 / Neff)</name>
    <dbReference type="NCBI Taxonomy" id="1257118"/>
    <lineage>
        <taxon>Eukaryota</taxon>
        <taxon>Amoebozoa</taxon>
        <taxon>Discosea</taxon>
        <taxon>Longamoebia</taxon>
        <taxon>Centramoebida</taxon>
        <taxon>Acanthamoebidae</taxon>
        <taxon>Acanthamoeba</taxon>
    </lineage>
</organism>
<dbReference type="EMBL" id="KB007850">
    <property type="protein sequence ID" value="ELR23795.1"/>
    <property type="molecule type" value="Genomic_DNA"/>
</dbReference>
<evidence type="ECO:0000313" key="2">
    <source>
        <dbReference type="Proteomes" id="UP000011083"/>
    </source>
</evidence>
<accession>L8HF45</accession>
<dbReference type="GeneID" id="14924789"/>
<name>L8HF45_ACACF</name>
<protein>
    <submittedName>
        <fullName evidence="1">Uncharacterized protein</fullName>
    </submittedName>
</protein>
<reference evidence="1 2" key="1">
    <citation type="journal article" date="2013" name="Genome Biol.">
        <title>Genome of Acanthamoeba castellanii highlights extensive lateral gene transfer and early evolution of tyrosine kinase signaling.</title>
        <authorList>
            <person name="Clarke M."/>
            <person name="Lohan A.J."/>
            <person name="Liu B."/>
            <person name="Lagkouvardos I."/>
            <person name="Roy S."/>
            <person name="Zafar N."/>
            <person name="Bertelli C."/>
            <person name="Schilde C."/>
            <person name="Kianianmomeni A."/>
            <person name="Burglin T.R."/>
            <person name="Frech C."/>
            <person name="Turcotte B."/>
            <person name="Kopec K.O."/>
            <person name="Synnott J.M."/>
            <person name="Choo C."/>
            <person name="Paponov I."/>
            <person name="Finkler A."/>
            <person name="Soon Heng Tan C."/>
            <person name="Hutchins A.P."/>
            <person name="Weinmeier T."/>
            <person name="Rattei T."/>
            <person name="Chu J.S."/>
            <person name="Gimenez G."/>
            <person name="Irimia M."/>
            <person name="Rigden D.J."/>
            <person name="Fitzpatrick D.A."/>
            <person name="Lorenzo-Morales J."/>
            <person name="Bateman A."/>
            <person name="Chiu C.H."/>
            <person name="Tang P."/>
            <person name="Hegemann P."/>
            <person name="Fromm H."/>
            <person name="Raoult D."/>
            <person name="Greub G."/>
            <person name="Miranda-Saavedra D."/>
            <person name="Chen N."/>
            <person name="Nash P."/>
            <person name="Ginger M.L."/>
            <person name="Horn M."/>
            <person name="Schaap P."/>
            <person name="Caler L."/>
            <person name="Loftus B."/>
        </authorList>
    </citation>
    <scope>NUCLEOTIDE SEQUENCE [LARGE SCALE GENOMIC DNA]</scope>
    <source>
        <strain evidence="1 2">Neff</strain>
    </source>
</reference>
<dbReference type="VEuPathDB" id="AmoebaDB:ACA1_023080"/>
<dbReference type="KEGG" id="acan:ACA1_023080"/>
<keyword evidence="2" id="KW-1185">Reference proteome</keyword>
<dbReference type="AlphaFoldDB" id="L8HF45"/>